<reference evidence="7 8" key="1">
    <citation type="submission" date="2024-01" db="EMBL/GenBank/DDBJ databases">
        <title>Hyphobacterium bacterium isolated from marine sediment.</title>
        <authorList>
            <person name="Zhao S."/>
        </authorList>
    </citation>
    <scope>NUCLEOTIDE SEQUENCE [LARGE SCALE GENOMIC DNA]</scope>
    <source>
        <strain evidence="7 8">Y60-23</strain>
    </source>
</reference>
<evidence type="ECO:0000256" key="5">
    <source>
        <dbReference type="ARBA" id="ARBA00023136"/>
    </source>
</evidence>
<gene>
    <name evidence="7" type="ORF">V0U35_10940</name>
</gene>
<evidence type="ECO:0000256" key="6">
    <source>
        <dbReference type="SAM" id="Phobius"/>
    </source>
</evidence>
<keyword evidence="3 6" id="KW-0812">Transmembrane</keyword>
<feature type="transmembrane region" description="Helical" evidence="6">
    <location>
        <begin position="12"/>
        <end position="34"/>
    </location>
</feature>
<keyword evidence="2" id="KW-1003">Cell membrane</keyword>
<keyword evidence="5 6" id="KW-0472">Membrane</keyword>
<dbReference type="PANTHER" id="PTHR33529">
    <property type="entry name" value="SLR0882 PROTEIN-RELATED"/>
    <property type="match status" value="1"/>
</dbReference>
<feature type="transmembrane region" description="Helical" evidence="6">
    <location>
        <begin position="308"/>
        <end position="328"/>
    </location>
</feature>
<dbReference type="InterPro" id="IPR005495">
    <property type="entry name" value="LptG/LptF_permease"/>
</dbReference>
<sequence length="368" mass="39829">MLHLPRRLSRYIALETLIGLAGAVMVIGAVILLVDFVEQSRAIGTRVESISALDLLMLTFLKAPLLLEETLPFVFLFGVLATLFRLNRRSELIVMRASGYSAWRILSAPIVIALLTGILGATALNPIGAAMNAEFERRQEALTSIRTDVEAEDPVWLRETTPEGFTVIAARALDENARRIRNPSFFFYTLTEGGAPAFERRIDSSHADLNAGFWVLEDAVERAPGQDATDLGAISIQTFIDRQALFERSRSPRGVAFWDLPGLIRSARAAGLDANRYELRLHSLLALPLTLIAATLIAAAATLRLYRLGGAGAFALAGGISGFVVYFFQELLRSFGATGTLPPITAAWAAPAITALVAAIYIASTEDG</sequence>
<evidence type="ECO:0000256" key="3">
    <source>
        <dbReference type="ARBA" id="ARBA00022692"/>
    </source>
</evidence>
<organism evidence="7 8">
    <name type="scientific">Hyphobacterium marinum</name>
    <dbReference type="NCBI Taxonomy" id="3116574"/>
    <lineage>
        <taxon>Bacteria</taxon>
        <taxon>Pseudomonadati</taxon>
        <taxon>Pseudomonadota</taxon>
        <taxon>Alphaproteobacteria</taxon>
        <taxon>Maricaulales</taxon>
        <taxon>Maricaulaceae</taxon>
        <taxon>Hyphobacterium</taxon>
    </lineage>
</organism>
<evidence type="ECO:0000313" key="8">
    <source>
        <dbReference type="Proteomes" id="UP001310692"/>
    </source>
</evidence>
<feature type="transmembrane region" description="Helical" evidence="6">
    <location>
        <begin position="65"/>
        <end position="84"/>
    </location>
</feature>
<feature type="transmembrane region" description="Helical" evidence="6">
    <location>
        <begin position="105"/>
        <end position="124"/>
    </location>
</feature>
<evidence type="ECO:0000256" key="1">
    <source>
        <dbReference type="ARBA" id="ARBA00004651"/>
    </source>
</evidence>
<evidence type="ECO:0000256" key="4">
    <source>
        <dbReference type="ARBA" id="ARBA00022989"/>
    </source>
</evidence>
<keyword evidence="4 6" id="KW-1133">Transmembrane helix</keyword>
<dbReference type="RefSeq" id="WP_330196752.1">
    <property type="nucleotide sequence ID" value="NZ_JAZDRO010000004.1"/>
</dbReference>
<keyword evidence="8" id="KW-1185">Reference proteome</keyword>
<evidence type="ECO:0000313" key="7">
    <source>
        <dbReference type="EMBL" id="MEE2567192.1"/>
    </source>
</evidence>
<proteinExistence type="predicted"/>
<evidence type="ECO:0000256" key="2">
    <source>
        <dbReference type="ARBA" id="ARBA00022475"/>
    </source>
</evidence>
<feature type="transmembrane region" description="Helical" evidence="6">
    <location>
        <begin position="281"/>
        <end position="301"/>
    </location>
</feature>
<dbReference type="EMBL" id="JAZDRO010000004">
    <property type="protein sequence ID" value="MEE2567192.1"/>
    <property type="molecule type" value="Genomic_DNA"/>
</dbReference>
<feature type="transmembrane region" description="Helical" evidence="6">
    <location>
        <begin position="340"/>
        <end position="363"/>
    </location>
</feature>
<protein>
    <submittedName>
        <fullName evidence="7">LptF/LptG family permease</fullName>
    </submittedName>
</protein>
<comment type="caution">
    <text evidence="7">The sequence shown here is derived from an EMBL/GenBank/DDBJ whole genome shotgun (WGS) entry which is preliminary data.</text>
</comment>
<dbReference type="Pfam" id="PF03739">
    <property type="entry name" value="LptF_LptG"/>
    <property type="match status" value="1"/>
</dbReference>
<dbReference type="Proteomes" id="UP001310692">
    <property type="component" value="Unassembled WGS sequence"/>
</dbReference>
<accession>A0ABU7M048</accession>
<name>A0ABU7M048_9PROT</name>
<dbReference type="PANTHER" id="PTHR33529:SF2">
    <property type="entry name" value="LIPOPOLYSACCHARIDE EXPORT SYSTEM PERMEASE PROTEIN LPTG"/>
    <property type="match status" value="1"/>
</dbReference>
<comment type="subcellular location">
    <subcellularLocation>
        <location evidence="1">Cell membrane</location>
        <topology evidence="1">Multi-pass membrane protein</topology>
    </subcellularLocation>
</comment>